<dbReference type="PANTHER" id="PTHR38445:SF6">
    <property type="entry name" value="GNTR-FAMILY TRANSCRIPTIONAL REGULATOR"/>
    <property type="match status" value="1"/>
</dbReference>
<dbReference type="AlphaFoldDB" id="A0A1M5NBI3"/>
<sequence length="120" mass="14079">MVNFNPNEPIYLQLMNRIIGEIVRGQRKAGEKLPSVREYAVDVGVNVNTIQRVYRELEYEAIVETKRGQGTFVTSNSERLETLRDDKKREIVHHFMKNMQEMGYNKEEMVMSIKLQGDEE</sequence>
<dbReference type="SMART" id="SM00345">
    <property type="entry name" value="HTH_GNTR"/>
    <property type="match status" value="1"/>
</dbReference>
<dbReference type="PROSITE" id="PS50949">
    <property type="entry name" value="HTH_GNTR"/>
    <property type="match status" value="1"/>
</dbReference>
<dbReference type="PANTHER" id="PTHR38445">
    <property type="entry name" value="HTH-TYPE TRANSCRIPTIONAL REPRESSOR YTRA"/>
    <property type="match status" value="1"/>
</dbReference>
<dbReference type="STRING" id="930117.SAMN05216225_10755"/>
<dbReference type="RefSeq" id="WP_072892031.1">
    <property type="nucleotide sequence ID" value="NZ_FQVW01000075.1"/>
</dbReference>
<gene>
    <name evidence="5" type="ORF">SAMN05216225_10755</name>
</gene>
<protein>
    <submittedName>
        <fullName evidence="5">Transcriptional regulator, GntR family</fullName>
    </submittedName>
</protein>
<dbReference type="Gene3D" id="1.10.10.10">
    <property type="entry name" value="Winged helix-like DNA-binding domain superfamily/Winged helix DNA-binding domain"/>
    <property type="match status" value="1"/>
</dbReference>
<dbReference type="InterPro" id="IPR036388">
    <property type="entry name" value="WH-like_DNA-bd_sf"/>
</dbReference>
<dbReference type="Pfam" id="PF00392">
    <property type="entry name" value="GntR"/>
    <property type="match status" value="1"/>
</dbReference>
<dbReference type="Proteomes" id="UP000183988">
    <property type="component" value="Unassembled WGS sequence"/>
</dbReference>
<evidence type="ECO:0000256" key="3">
    <source>
        <dbReference type="ARBA" id="ARBA00023163"/>
    </source>
</evidence>
<proteinExistence type="predicted"/>
<evidence type="ECO:0000313" key="5">
    <source>
        <dbReference type="EMBL" id="SHG86890.1"/>
    </source>
</evidence>
<feature type="domain" description="HTH gntR-type" evidence="4">
    <location>
        <begin position="8"/>
        <end position="76"/>
    </location>
</feature>
<dbReference type="SUPFAM" id="SSF46785">
    <property type="entry name" value="Winged helix' DNA-binding domain"/>
    <property type="match status" value="1"/>
</dbReference>
<dbReference type="GO" id="GO:0003700">
    <property type="term" value="F:DNA-binding transcription factor activity"/>
    <property type="evidence" value="ECO:0007669"/>
    <property type="project" value="InterPro"/>
</dbReference>
<dbReference type="InterPro" id="IPR000524">
    <property type="entry name" value="Tscrpt_reg_HTH_GntR"/>
</dbReference>
<evidence type="ECO:0000256" key="1">
    <source>
        <dbReference type="ARBA" id="ARBA00023015"/>
    </source>
</evidence>
<keyword evidence="2" id="KW-0238">DNA-binding</keyword>
<evidence type="ECO:0000313" key="6">
    <source>
        <dbReference type="Proteomes" id="UP000183988"/>
    </source>
</evidence>
<accession>A0A1M5NBI3</accession>
<keyword evidence="3" id="KW-0804">Transcription</keyword>
<organism evidence="5 6">
    <name type="scientific">Ornithinibacillus halophilus</name>
    <dbReference type="NCBI Taxonomy" id="930117"/>
    <lineage>
        <taxon>Bacteria</taxon>
        <taxon>Bacillati</taxon>
        <taxon>Bacillota</taxon>
        <taxon>Bacilli</taxon>
        <taxon>Bacillales</taxon>
        <taxon>Bacillaceae</taxon>
        <taxon>Ornithinibacillus</taxon>
    </lineage>
</organism>
<dbReference type="OrthoDB" id="362473at2"/>
<dbReference type="GO" id="GO:0003677">
    <property type="term" value="F:DNA binding"/>
    <property type="evidence" value="ECO:0007669"/>
    <property type="project" value="UniProtKB-KW"/>
</dbReference>
<evidence type="ECO:0000259" key="4">
    <source>
        <dbReference type="PROSITE" id="PS50949"/>
    </source>
</evidence>
<keyword evidence="1" id="KW-0805">Transcription regulation</keyword>
<evidence type="ECO:0000256" key="2">
    <source>
        <dbReference type="ARBA" id="ARBA00023125"/>
    </source>
</evidence>
<dbReference type="CDD" id="cd07377">
    <property type="entry name" value="WHTH_GntR"/>
    <property type="match status" value="1"/>
</dbReference>
<dbReference type="EMBL" id="FQVW01000075">
    <property type="protein sequence ID" value="SHG86890.1"/>
    <property type="molecule type" value="Genomic_DNA"/>
</dbReference>
<reference evidence="5 6" key="1">
    <citation type="submission" date="2016-11" db="EMBL/GenBank/DDBJ databases">
        <authorList>
            <person name="Jaros S."/>
            <person name="Januszkiewicz K."/>
            <person name="Wedrychowicz H."/>
        </authorList>
    </citation>
    <scope>NUCLEOTIDE SEQUENCE [LARGE SCALE GENOMIC DNA]</scope>
    <source>
        <strain evidence="5 6">IBRC-M 10683</strain>
    </source>
</reference>
<keyword evidence="6" id="KW-1185">Reference proteome</keyword>
<dbReference type="InterPro" id="IPR036390">
    <property type="entry name" value="WH_DNA-bd_sf"/>
</dbReference>
<name>A0A1M5NBI3_9BACI</name>